<reference evidence="3 4" key="2">
    <citation type="submission" date="2019-09" db="EMBL/GenBank/DDBJ databases">
        <authorList>
            <person name="Jin C."/>
        </authorList>
    </citation>
    <scope>NUCLEOTIDE SEQUENCE [LARGE SCALE GENOMIC DNA]</scope>
    <source>
        <strain evidence="3 4">BN140078</strain>
    </source>
</reference>
<accession>A0A5B2VL25</accession>
<dbReference type="InterPro" id="IPR022385">
    <property type="entry name" value="Rhs_assc_core"/>
</dbReference>
<organism evidence="3 4">
    <name type="scientific">Chitinophaga agrisoli</name>
    <dbReference type="NCBI Taxonomy" id="2607653"/>
    <lineage>
        <taxon>Bacteria</taxon>
        <taxon>Pseudomonadati</taxon>
        <taxon>Bacteroidota</taxon>
        <taxon>Chitinophagia</taxon>
        <taxon>Chitinophagales</taxon>
        <taxon>Chitinophagaceae</taxon>
        <taxon>Chitinophaga</taxon>
    </lineage>
</organism>
<dbReference type="Proteomes" id="UP000324611">
    <property type="component" value="Unassembled WGS sequence"/>
</dbReference>
<feature type="domain" description="DUF6443" evidence="2">
    <location>
        <begin position="350"/>
        <end position="475"/>
    </location>
</feature>
<dbReference type="Gene3D" id="2.60.40.2700">
    <property type="match status" value="1"/>
</dbReference>
<dbReference type="Gene3D" id="1.20.120.1870">
    <property type="entry name" value="Fic/DOC protein, Fido domain"/>
    <property type="match status" value="1"/>
</dbReference>
<evidence type="ECO:0000313" key="3">
    <source>
        <dbReference type="EMBL" id="KAA2238879.1"/>
    </source>
</evidence>
<feature type="region of interest" description="Disordered" evidence="1">
    <location>
        <begin position="1594"/>
        <end position="1626"/>
    </location>
</feature>
<reference evidence="3 4" key="1">
    <citation type="submission" date="2019-09" db="EMBL/GenBank/DDBJ databases">
        <title>Chitinophaga ginsengihumi sp. nov., isolated from soil of ginseng rhizosphere.</title>
        <authorList>
            <person name="Lee J."/>
        </authorList>
    </citation>
    <scope>NUCLEOTIDE SEQUENCE [LARGE SCALE GENOMIC DNA]</scope>
    <source>
        <strain evidence="3 4">BN140078</strain>
    </source>
</reference>
<dbReference type="EMBL" id="VUOC01000004">
    <property type="protein sequence ID" value="KAA2238879.1"/>
    <property type="molecule type" value="Genomic_DNA"/>
</dbReference>
<evidence type="ECO:0000259" key="2">
    <source>
        <dbReference type="Pfam" id="PF20041"/>
    </source>
</evidence>
<name>A0A5B2VL25_9BACT</name>
<feature type="compositionally biased region" description="Polar residues" evidence="1">
    <location>
        <begin position="1597"/>
        <end position="1607"/>
    </location>
</feature>
<keyword evidence="4" id="KW-1185">Reference proteome</keyword>
<dbReference type="InterPro" id="IPR045619">
    <property type="entry name" value="DUF6443"/>
</dbReference>
<dbReference type="NCBIfam" id="TIGR03696">
    <property type="entry name" value="Rhs_assc_core"/>
    <property type="match status" value="1"/>
</dbReference>
<proteinExistence type="predicted"/>
<dbReference type="Pfam" id="PF20041">
    <property type="entry name" value="DUF6443"/>
    <property type="match status" value="1"/>
</dbReference>
<feature type="compositionally biased region" description="Basic and acidic residues" evidence="1">
    <location>
        <begin position="1608"/>
        <end position="1617"/>
    </location>
</feature>
<protein>
    <recommendedName>
        <fullName evidence="2">DUF6443 domain-containing protein</fullName>
    </recommendedName>
</protein>
<dbReference type="InterPro" id="IPR053737">
    <property type="entry name" value="Type_II_TA_Toxin"/>
</dbReference>
<comment type="caution">
    <text evidence="3">The sequence shown here is derived from an EMBL/GenBank/DDBJ whole genome shotgun (WGS) entry which is preliminary data.</text>
</comment>
<sequence length="1824" mass="201131">MRNIYRTLLIGSLVFLLQLITTARLFAQCEVYPAAAYVGLTTGFDIYSVGSYTNAFWSVVSGNGVLVDQRPDGRYTGVKWTSAGYSSEVRVTYTQNGVQVLKCWTVHVYPAVAGGSIAVTTQYKQNEYFPYSTVVNTVTPTGGSGTYQYQWEESFDGTNWSEVAGATTINGGGSNFLKGKIYLRRKAIDANGPLFAYSNVITMGDVAGLQSGRISPSQIITSNTSPSQLLSVTAASGGTGAYSYQWESSADEISWSAISGATAAAYQPGTVSKTTYYRRKVTSGTETGASNTLQVLTKNEVLNKPAVSTITATAPKFTIPAYGSITSDDLNTVSSTVICKPGITDPAQIANLTPVQDFEKSTTYLDGLGRPVQRIQYKANISGKDIAAVGTYDQFGRKTLSYLPYIAPTDANNAGKLRTDAATQQPLFFNTLTGGQEDYYYAVDELEPSPISRTAKTAIPGRSYAGNGAGQRQTIRMNYDYDNVRIWSIGDNVTDMPASSGVYQTGTLKVNVTSDAQGARIYEFSDKDGRVVMKSAQLNADREGDGLRTYFVYDVIGNLRYVLPPLAIKYCTTSNVWNFAASTAASNVLKELGSKYVYDEKGRIIIAETPGQAGPVYMVYDVRDRLVFTQDPVLRGRGLGEWMLCLYDGQDRRIMAALYKNVSATRESLQALMNTEQPSASISYTNPPPIDLFVDENTPASTTYQATNSVSFLPGFDSGTNGTFDAQVNPSATGTVETIIANNPLPSITGFEPLVISYYDNYDWPGAKKFNTAFNVNAGSNLYPMPVTPASNPTGQVTGVKVKVVGKDQWLSQTVFYDDQGRAIQAQSENISGGTDIMTTQYNFSGKVLSSYLMHKNPRSTANPETPVQLRYEYTASGWLSKVYHTLYNGSTPQTKVVSEFTYDEAGRIKTRKLGALETLNYDYDLQGQLKGINSEYARDKNTSHYFGMELFYDNGFAMPRLDGNTSGVTWRRKGNPDEYHAYGYDFDNIGRLTKADYTQNSGSAWTNDLVDYKVSIPSYDENGNIKQMKQDGMLLGNVKSGIDDMTYNYENGEWSNRLDGVTDLQGNKQQGDFKNYSGRTGTDDYSYDVNGNLIKDKNKGITVTYSYLLDKPEKISIDSDPNKNITFVYDATGKKLQKIVKDGTNTITYTYINGFVYKDDVLMLFPQPEGRVRRNSNGALVYDYFISDHLGNTRTVITEESNIVYYKATHEDNPQPQPIAPEREMFTFPKNVDPIPVGNKFYDYNGTTNRKFIRLNGNDADRKIGTAKVLKVMAGDQVEMGVMSYYPVNAASNNTPDQPADLIVGQLINLLLGPASVIPNGKNNILQSNSNGLILNKEDFNTYVDNTQDGNPPSTVPKAYLNYVLFDDNFKMVNGGVVRVSQPDAVAPLAASMNINKNGYLYVYVSNESPTDVYFDDLVVKHTTGHLLQEDSYYPFGLQIRGLSSMALNRLQNDYLYNGIEKIGDFDLEVYDAMYRNLDPQTGRWWQVDPAAGKYAGISPYNSNFNNPVGFTDPLGNDPGDGGNWFTRFFKRLFGGNTEEEIAFTYTSKPYEYVGQRLPGEVVNSGGELLNLHFVTQGFLDLDKNDLSRELAKINPQKSPTSQSGRDNLRPPDLKPLETQAPPPLTDISADIQKTPTISAQDPCVGCQDMYRWRYLEKERIRKTFETAEGQSFLVVKSTLEAASWEFATYKVLQGATYLGVTFMGRLGAEASFDATEFATEVISFNKTTEGAGRFYNGDLSTAIHTAMYYETPAEQGAAIFRSISHGHMFENGNKRTAVFAFKLFAKQHGLSTIGELDMLNVATQVAEGNITDVSQIASILVK</sequence>
<dbReference type="Gene3D" id="2.180.10.10">
    <property type="entry name" value="RHS repeat-associated core"/>
    <property type="match status" value="2"/>
</dbReference>
<evidence type="ECO:0000256" key="1">
    <source>
        <dbReference type="SAM" id="MobiDB-lite"/>
    </source>
</evidence>
<gene>
    <name evidence="3" type="ORF">F0L74_21945</name>
</gene>
<evidence type="ECO:0000313" key="4">
    <source>
        <dbReference type="Proteomes" id="UP000324611"/>
    </source>
</evidence>
<dbReference type="RefSeq" id="WP_149840058.1">
    <property type="nucleotide sequence ID" value="NZ_VUOC01000004.1"/>
</dbReference>